<dbReference type="Pfam" id="PF10442">
    <property type="entry name" value="FIST_C"/>
    <property type="match status" value="1"/>
</dbReference>
<evidence type="ECO:0008006" key="5">
    <source>
        <dbReference type="Google" id="ProtNLM"/>
    </source>
</evidence>
<dbReference type="PATRIC" id="fig|336831.14.peg.2785"/>
<dbReference type="STRING" id="336831.WG68_09035"/>
<name>A0A0M2V607_9GAMM</name>
<dbReference type="EMBL" id="LAHO01000007">
    <property type="protein sequence ID" value="KKO45839.1"/>
    <property type="molecule type" value="Genomic_DNA"/>
</dbReference>
<dbReference type="InterPro" id="IPR013702">
    <property type="entry name" value="FIST_domain_N"/>
</dbReference>
<gene>
    <name evidence="3" type="ORF">WG68_09035</name>
</gene>
<keyword evidence="4" id="KW-1185">Reference proteome</keyword>
<dbReference type="OrthoDB" id="343514at2"/>
<evidence type="ECO:0000313" key="3">
    <source>
        <dbReference type="EMBL" id="KKO45839.1"/>
    </source>
</evidence>
<dbReference type="InterPro" id="IPR019494">
    <property type="entry name" value="FIST_C"/>
</dbReference>
<dbReference type="SMART" id="SM01204">
    <property type="entry name" value="FIST_C"/>
    <property type="match status" value="1"/>
</dbReference>
<reference evidence="3 4" key="1">
    <citation type="submission" date="2015-03" db="EMBL/GenBank/DDBJ databases">
        <title>Draft genome sequences of two protease-producing strains of Arsukibacterium isolated from two cold and alkaline environments.</title>
        <authorList>
            <person name="Lylloff J.E."/>
            <person name="Skov L.B."/>
            <person name="Jepsen M."/>
            <person name="Hallin P.F."/>
            <person name="Sorensen S.J."/>
            <person name="Stougaard P."/>
            <person name="Glaring M.A."/>
        </authorList>
    </citation>
    <scope>NUCLEOTIDE SEQUENCE [LARGE SCALE GENOMIC DNA]</scope>
    <source>
        <strain evidence="3 4">GCM72</strain>
    </source>
</reference>
<organism evidence="3 4">
    <name type="scientific">Arsukibacterium ikkense</name>
    <dbReference type="NCBI Taxonomy" id="336831"/>
    <lineage>
        <taxon>Bacteria</taxon>
        <taxon>Pseudomonadati</taxon>
        <taxon>Pseudomonadota</taxon>
        <taxon>Gammaproteobacteria</taxon>
        <taxon>Chromatiales</taxon>
        <taxon>Chromatiaceae</taxon>
        <taxon>Arsukibacterium</taxon>
    </lineage>
</organism>
<feature type="domain" description="FIST" evidence="1">
    <location>
        <begin position="32"/>
        <end position="238"/>
    </location>
</feature>
<dbReference type="Pfam" id="PF08495">
    <property type="entry name" value="FIST"/>
    <property type="match status" value="1"/>
</dbReference>
<evidence type="ECO:0000259" key="2">
    <source>
        <dbReference type="SMART" id="SM01204"/>
    </source>
</evidence>
<dbReference type="PANTHER" id="PTHR40252">
    <property type="entry name" value="BLR0328 PROTEIN"/>
    <property type="match status" value="1"/>
</dbReference>
<proteinExistence type="predicted"/>
<sequence>MDVGLGYSNTKDAFAAGKQAAENAMLDAAFSQADLVLAFCSGALDHHAFYRGLRAVLGFTVNIFGGSAVGVITNQHLTYQGHPAAVAVIKFQDNYCQMAVASGLFNSPFNAGEQLGKALPVMPDASLLLLFYDSIKFSGSENQAPLMNPSAPLLRGLERHITGAIPIAGAGLLGDYHFSHTQQFCGKSINQQSATALLFGGNLTPYIGVMHGCKPLSASYYSITGIFGQFLYTLDGKPAVAVIDQAFGSKCWREQTPVSQLCLGIPAESASQQPAENDFSNRLISGILPNDEGLILFEPDMHEGMQVQLMRRSPALGRASAQASTEDLLQQINRDGKQPVFALYMDCAGRVAQFDPDDAGQEDAMAVQQLLNQAKIPLLGFYCGVEIAPQAGKSRGLDWSGVLVILTR</sequence>
<dbReference type="RefSeq" id="WP_046557356.1">
    <property type="nucleotide sequence ID" value="NZ_LAHO01000007.1"/>
</dbReference>
<evidence type="ECO:0000313" key="4">
    <source>
        <dbReference type="Proteomes" id="UP000034228"/>
    </source>
</evidence>
<feature type="domain" description="FIST C-domain" evidence="2">
    <location>
        <begin position="239"/>
        <end position="390"/>
    </location>
</feature>
<protein>
    <recommendedName>
        <fullName evidence="5">FIST domain-containing protein</fullName>
    </recommendedName>
</protein>
<dbReference type="PANTHER" id="PTHR40252:SF2">
    <property type="entry name" value="BLR0328 PROTEIN"/>
    <property type="match status" value="1"/>
</dbReference>
<accession>A0A0M2V607</accession>
<dbReference type="AlphaFoldDB" id="A0A0M2V607"/>
<evidence type="ECO:0000259" key="1">
    <source>
        <dbReference type="SMART" id="SM00897"/>
    </source>
</evidence>
<dbReference type="SMART" id="SM00897">
    <property type="entry name" value="FIST"/>
    <property type="match status" value="1"/>
</dbReference>
<comment type="caution">
    <text evidence="3">The sequence shown here is derived from an EMBL/GenBank/DDBJ whole genome shotgun (WGS) entry which is preliminary data.</text>
</comment>
<dbReference type="Proteomes" id="UP000034228">
    <property type="component" value="Unassembled WGS sequence"/>
</dbReference>